<keyword evidence="3" id="KW-1185">Reference proteome</keyword>
<dbReference type="Pfam" id="PF19578">
    <property type="entry name" value="DUF6090"/>
    <property type="match status" value="1"/>
</dbReference>
<proteinExistence type="predicted"/>
<dbReference type="Proteomes" id="UP000184396">
    <property type="component" value="Unassembled WGS sequence"/>
</dbReference>
<keyword evidence="1" id="KW-1133">Transmembrane helix</keyword>
<feature type="transmembrane region" description="Helical" evidence="1">
    <location>
        <begin position="21"/>
        <end position="42"/>
    </location>
</feature>
<sequence length="350" mass="40304">MIKFFRKIRQNLLSEGKTGKYLKYAIGEIVLVVIGILIALQINNWNENKNNNAKIETLFEQVLQELEQDIKAIDGTIFYLNKKDSIAKLILESNYKINEVTGFQYGELTDFFKMSHNFSQSTNDYNSLMNAINIIPKKYNSILKNLTPLYTYNAEKVYEPMESLTNLNDDIKKNFMFNQPWYYDVLSKKPNKEAFAFVEQALFKNMVASYKERNIKYIESLIFLKSVSIISYAELHDAIFSEKPLPKFMPRHAIKISNDKLETYSGCYKTGRIDLDITIERKGNFLAFGDSGTAHLLLSINENGDFIAKINKTSIINFNFSKDDAGNVYSVKTIVNGQITSEFIKLKNCD</sequence>
<organism evidence="2 3">
    <name type="scientific">Algibacter luteus</name>
    <dbReference type="NCBI Taxonomy" id="1178825"/>
    <lineage>
        <taxon>Bacteria</taxon>
        <taxon>Pseudomonadati</taxon>
        <taxon>Bacteroidota</taxon>
        <taxon>Flavobacteriia</taxon>
        <taxon>Flavobacteriales</taxon>
        <taxon>Flavobacteriaceae</taxon>
        <taxon>Algibacter</taxon>
    </lineage>
</organism>
<evidence type="ECO:0000313" key="3">
    <source>
        <dbReference type="Proteomes" id="UP000184396"/>
    </source>
</evidence>
<evidence type="ECO:0000313" key="2">
    <source>
        <dbReference type="EMBL" id="SHI94702.1"/>
    </source>
</evidence>
<dbReference type="EMBL" id="FQYK01000005">
    <property type="protein sequence ID" value="SHI94702.1"/>
    <property type="molecule type" value="Genomic_DNA"/>
</dbReference>
<accession>A0A1M6FAJ9</accession>
<name>A0A1M6FAJ9_9FLAO</name>
<dbReference type="OrthoDB" id="1414794at2"/>
<protein>
    <submittedName>
        <fullName evidence="2">Uncharacterized protein</fullName>
    </submittedName>
</protein>
<dbReference type="eggNOG" id="ENOG5032YA3">
    <property type="taxonomic scope" value="Bacteria"/>
</dbReference>
<keyword evidence="1" id="KW-0472">Membrane</keyword>
<gene>
    <name evidence="2" type="ORF">SAMN05216261_2284</name>
</gene>
<dbReference type="STRING" id="1178825.SAMN05216261_2284"/>
<reference evidence="2 3" key="1">
    <citation type="submission" date="2016-11" db="EMBL/GenBank/DDBJ databases">
        <authorList>
            <person name="Jaros S."/>
            <person name="Januszkiewicz K."/>
            <person name="Wedrychowicz H."/>
        </authorList>
    </citation>
    <scope>NUCLEOTIDE SEQUENCE [LARGE SCALE GENOMIC DNA]</scope>
    <source>
        <strain evidence="2 3">CGMCC 1.12213</strain>
    </source>
</reference>
<keyword evidence="1" id="KW-0812">Transmembrane</keyword>
<evidence type="ECO:0000256" key="1">
    <source>
        <dbReference type="SAM" id="Phobius"/>
    </source>
</evidence>
<dbReference type="AlphaFoldDB" id="A0A1M6FAJ9"/>
<dbReference type="InterPro" id="IPR045749">
    <property type="entry name" value="DUF6090"/>
</dbReference>
<dbReference type="RefSeq" id="WP_019387799.1">
    <property type="nucleotide sequence ID" value="NZ_ALIH01000007.1"/>
</dbReference>